<protein>
    <submittedName>
        <fullName evidence="2">Uncharacterized protein</fullName>
    </submittedName>
</protein>
<dbReference type="AlphaFoldDB" id="A0A0C6FIY2"/>
<reference evidence="2 3" key="1">
    <citation type="journal article" date="2015" name="Genome Announc.">
        <title>Complete Genome Sequence of Methylobacterium aquaticum Strain 22A, Isolated from Racomitrium japonicum Moss.</title>
        <authorList>
            <person name="Tani A."/>
            <person name="Ogura Y."/>
            <person name="Hayashi T."/>
            <person name="Kimbara K."/>
        </authorList>
    </citation>
    <scope>NUCLEOTIDE SEQUENCE [LARGE SCALE GENOMIC DNA]</scope>
    <source>
        <strain evidence="2 3">MA-22A</strain>
    </source>
</reference>
<sequence>MRSCSPPWRPGAGPRRCRPDGANVRRRRTWSAAGFIRPSTRRCLPRPACDPGVVRRNLGAILIREASMSVTAHFIPPIHPDTVTMSIAGYLAAAVLCADRRAVAQAASRGRS</sequence>
<dbReference type="STRING" id="270351.Maq22A_c08875"/>
<organism evidence="2 3">
    <name type="scientific">Methylobacterium aquaticum</name>
    <dbReference type="NCBI Taxonomy" id="270351"/>
    <lineage>
        <taxon>Bacteria</taxon>
        <taxon>Pseudomonadati</taxon>
        <taxon>Pseudomonadota</taxon>
        <taxon>Alphaproteobacteria</taxon>
        <taxon>Hyphomicrobiales</taxon>
        <taxon>Methylobacteriaceae</taxon>
        <taxon>Methylobacterium</taxon>
    </lineage>
</organism>
<dbReference type="Proteomes" id="UP000061432">
    <property type="component" value="Chromosome"/>
</dbReference>
<evidence type="ECO:0000313" key="2">
    <source>
        <dbReference type="EMBL" id="BAQ45079.1"/>
    </source>
</evidence>
<reference evidence="3" key="2">
    <citation type="submission" date="2015-01" db="EMBL/GenBank/DDBJ databases">
        <title>Complete genome sequence of Methylobacterium aquaticum strain 22A.</title>
        <authorList>
            <person name="Tani A."/>
            <person name="Ogura Y."/>
            <person name="Hayashi T."/>
        </authorList>
    </citation>
    <scope>NUCLEOTIDE SEQUENCE [LARGE SCALE GENOMIC DNA]</scope>
    <source>
        <strain evidence="3">MA-22A</strain>
    </source>
</reference>
<evidence type="ECO:0000256" key="1">
    <source>
        <dbReference type="SAM" id="MobiDB-lite"/>
    </source>
</evidence>
<name>A0A0C6FIY2_9HYPH</name>
<dbReference type="KEGG" id="maqu:Maq22A_c08875"/>
<dbReference type="EMBL" id="AP014704">
    <property type="protein sequence ID" value="BAQ45079.1"/>
    <property type="molecule type" value="Genomic_DNA"/>
</dbReference>
<feature type="region of interest" description="Disordered" evidence="1">
    <location>
        <begin position="1"/>
        <end position="24"/>
    </location>
</feature>
<evidence type="ECO:0000313" key="3">
    <source>
        <dbReference type="Proteomes" id="UP000061432"/>
    </source>
</evidence>
<accession>A0A0C6FIY2</accession>
<proteinExistence type="predicted"/>
<gene>
    <name evidence="2" type="ORF">Maq22A_c08875</name>
</gene>